<proteinExistence type="predicted"/>
<keyword evidence="3" id="KW-1185">Reference proteome</keyword>
<dbReference type="AlphaFoldDB" id="A0A2S5TFS3"/>
<feature type="transmembrane region" description="Helical" evidence="1">
    <location>
        <begin position="40"/>
        <end position="59"/>
    </location>
</feature>
<keyword evidence="1" id="KW-0472">Membrane</keyword>
<feature type="transmembrane region" description="Helical" evidence="1">
    <location>
        <begin position="15"/>
        <end position="33"/>
    </location>
</feature>
<gene>
    <name evidence="2" type="ORF">C3942_10640</name>
</gene>
<accession>A0A2S5TFS3</accession>
<evidence type="ECO:0000313" key="3">
    <source>
        <dbReference type="Proteomes" id="UP000238220"/>
    </source>
</evidence>
<protein>
    <submittedName>
        <fullName evidence="2">Uncharacterized protein</fullName>
    </submittedName>
</protein>
<dbReference type="RefSeq" id="WP_104230366.1">
    <property type="nucleotide sequence ID" value="NZ_PSNW01000005.1"/>
</dbReference>
<evidence type="ECO:0000313" key="2">
    <source>
        <dbReference type="EMBL" id="PPE73851.1"/>
    </source>
</evidence>
<name>A0A2S5TFS3_9GAMM</name>
<organism evidence="2 3">
    <name type="scientific">Solimonas fluminis</name>
    <dbReference type="NCBI Taxonomy" id="2086571"/>
    <lineage>
        <taxon>Bacteria</taxon>
        <taxon>Pseudomonadati</taxon>
        <taxon>Pseudomonadota</taxon>
        <taxon>Gammaproteobacteria</taxon>
        <taxon>Nevskiales</taxon>
        <taxon>Nevskiaceae</taxon>
        <taxon>Solimonas</taxon>
    </lineage>
</organism>
<evidence type="ECO:0000256" key="1">
    <source>
        <dbReference type="SAM" id="Phobius"/>
    </source>
</evidence>
<comment type="caution">
    <text evidence="2">The sequence shown here is derived from an EMBL/GenBank/DDBJ whole genome shotgun (WGS) entry which is preliminary data.</text>
</comment>
<dbReference type="OrthoDB" id="9849621at2"/>
<keyword evidence="1" id="KW-1133">Transmembrane helix</keyword>
<sequence length="110" mass="12807">MELLSQLFPLAPRGLLNALLLFLPPLLILFHPSARWWSRLLWLAATQLCWLFVGLYAWVRLQRYLGDPQMAEFPLADAIGWWSFVFPWMVYLVFRATHPPRGRGDAAPRS</sequence>
<reference evidence="2 3" key="1">
    <citation type="submission" date="2018-02" db="EMBL/GenBank/DDBJ databases">
        <title>Genome sequencing of Solimonas sp. HR-BB.</title>
        <authorList>
            <person name="Lee Y."/>
            <person name="Jeon C.O."/>
        </authorList>
    </citation>
    <scope>NUCLEOTIDE SEQUENCE [LARGE SCALE GENOMIC DNA]</scope>
    <source>
        <strain evidence="2 3">HR-BB</strain>
    </source>
</reference>
<dbReference type="EMBL" id="PSNW01000005">
    <property type="protein sequence ID" value="PPE73851.1"/>
    <property type="molecule type" value="Genomic_DNA"/>
</dbReference>
<keyword evidence="1" id="KW-0812">Transmembrane</keyword>
<dbReference type="Proteomes" id="UP000238220">
    <property type="component" value="Unassembled WGS sequence"/>
</dbReference>
<feature type="transmembrane region" description="Helical" evidence="1">
    <location>
        <begin position="79"/>
        <end position="94"/>
    </location>
</feature>